<accession>A0AAD5DTE3</accession>
<dbReference type="Proteomes" id="UP001205105">
    <property type="component" value="Unassembled WGS sequence"/>
</dbReference>
<name>A0AAD5DTE3_9CHLO</name>
<reference evidence="1" key="1">
    <citation type="submission" date="2020-11" db="EMBL/GenBank/DDBJ databases">
        <title>Chlorella ohadii genome sequencing and assembly.</title>
        <authorList>
            <person name="Murik O."/>
            <person name="Treves H."/>
            <person name="Kedem I."/>
            <person name="Shotland Y."/>
            <person name="Kaplan A."/>
        </authorList>
    </citation>
    <scope>NUCLEOTIDE SEQUENCE</scope>
    <source>
        <strain evidence="1">1</strain>
    </source>
</reference>
<comment type="caution">
    <text evidence="1">The sequence shown here is derived from an EMBL/GenBank/DDBJ whole genome shotgun (WGS) entry which is preliminary data.</text>
</comment>
<gene>
    <name evidence="1" type="ORF">COHA_004162</name>
</gene>
<protein>
    <submittedName>
        <fullName evidence="1">Uncharacterized protein</fullName>
    </submittedName>
</protein>
<dbReference type="AlphaFoldDB" id="A0AAD5DTE3"/>
<sequence>MQGISCVLAASTNTITKLSLAGPGSAPRPQISAGPYLSSLEELEIKLNLASLEPALGATTRLRCLDLSQNRGLKISLGDVERVLSPLQQPTRLRLWNWSKAMDPLTTVHLFRSLPLLKPPSSWDSDWPDDL</sequence>
<keyword evidence="2" id="KW-1185">Reference proteome</keyword>
<dbReference type="EMBL" id="JADXDR010000055">
    <property type="protein sequence ID" value="KAI7842138.1"/>
    <property type="molecule type" value="Genomic_DNA"/>
</dbReference>
<proteinExistence type="predicted"/>
<evidence type="ECO:0000313" key="1">
    <source>
        <dbReference type="EMBL" id="KAI7842138.1"/>
    </source>
</evidence>
<evidence type="ECO:0000313" key="2">
    <source>
        <dbReference type="Proteomes" id="UP001205105"/>
    </source>
</evidence>
<organism evidence="1 2">
    <name type="scientific">Chlorella ohadii</name>
    <dbReference type="NCBI Taxonomy" id="2649997"/>
    <lineage>
        <taxon>Eukaryota</taxon>
        <taxon>Viridiplantae</taxon>
        <taxon>Chlorophyta</taxon>
        <taxon>core chlorophytes</taxon>
        <taxon>Trebouxiophyceae</taxon>
        <taxon>Chlorellales</taxon>
        <taxon>Chlorellaceae</taxon>
        <taxon>Chlorella clade</taxon>
        <taxon>Chlorella</taxon>
    </lineage>
</organism>